<evidence type="ECO:0000313" key="2">
    <source>
        <dbReference type="EMBL" id="RGC16865.1"/>
    </source>
</evidence>
<accession>A0A3E2VZB1</accession>
<dbReference type="EMBL" id="QVFB01000018">
    <property type="protein sequence ID" value="RGC16865.1"/>
    <property type="molecule type" value="Genomic_DNA"/>
</dbReference>
<name>A0A3E2VZB1_9FIRM</name>
<keyword evidence="1" id="KW-0812">Transmembrane</keyword>
<sequence>MDWNIGWVFWIGCSYFLTIVNCFFVLVKKAKYNYIIGVSGIAFFSVALLEELRMFSQWIEDGEVGMLTHALQNLPIQFTIRFLIVVGITTLLIIIDLHRTKKS</sequence>
<proteinExistence type="predicted"/>
<dbReference type="Proteomes" id="UP000260733">
    <property type="component" value="Unassembled WGS sequence"/>
</dbReference>
<organism evidence="2 3">
    <name type="scientific">Faecalibacterium prausnitzii</name>
    <dbReference type="NCBI Taxonomy" id="853"/>
    <lineage>
        <taxon>Bacteria</taxon>
        <taxon>Bacillati</taxon>
        <taxon>Bacillota</taxon>
        <taxon>Clostridia</taxon>
        <taxon>Eubacteriales</taxon>
        <taxon>Oscillospiraceae</taxon>
        <taxon>Faecalibacterium</taxon>
    </lineage>
</organism>
<keyword evidence="1" id="KW-0472">Membrane</keyword>
<feature type="transmembrane region" description="Helical" evidence="1">
    <location>
        <begin position="76"/>
        <end position="95"/>
    </location>
</feature>
<evidence type="ECO:0000256" key="1">
    <source>
        <dbReference type="SAM" id="Phobius"/>
    </source>
</evidence>
<dbReference type="AlphaFoldDB" id="A0A3E2VZB1"/>
<feature type="transmembrane region" description="Helical" evidence="1">
    <location>
        <begin position="34"/>
        <end position="56"/>
    </location>
</feature>
<comment type="caution">
    <text evidence="2">The sequence shown here is derived from an EMBL/GenBank/DDBJ whole genome shotgun (WGS) entry which is preliminary data.</text>
</comment>
<keyword evidence="1" id="KW-1133">Transmembrane helix</keyword>
<protein>
    <submittedName>
        <fullName evidence="2">Uncharacterized protein</fullName>
    </submittedName>
</protein>
<feature type="transmembrane region" description="Helical" evidence="1">
    <location>
        <begin position="6"/>
        <end position="27"/>
    </location>
</feature>
<evidence type="ECO:0000313" key="3">
    <source>
        <dbReference type="Proteomes" id="UP000260733"/>
    </source>
</evidence>
<dbReference type="RefSeq" id="WP_117554573.1">
    <property type="nucleotide sequence ID" value="NZ_QVFB01000018.1"/>
</dbReference>
<gene>
    <name evidence="2" type="ORF">DW855_10970</name>
</gene>
<reference evidence="2 3" key="1">
    <citation type="submission" date="2018-08" db="EMBL/GenBank/DDBJ databases">
        <title>A genome reference for cultivated species of the human gut microbiota.</title>
        <authorList>
            <person name="Zou Y."/>
            <person name="Xue W."/>
            <person name="Luo G."/>
        </authorList>
    </citation>
    <scope>NUCLEOTIDE SEQUENCE [LARGE SCALE GENOMIC DNA]</scope>
    <source>
        <strain evidence="2 3">AM37-13AC</strain>
    </source>
</reference>